<evidence type="ECO:0000256" key="1">
    <source>
        <dbReference type="SAM" id="Phobius"/>
    </source>
</evidence>
<dbReference type="STRING" id="390807.SAMN04488095_0603"/>
<gene>
    <name evidence="2" type="ORF">SAMN04488095_0603</name>
</gene>
<proteinExistence type="predicted"/>
<sequence>MTAPHWLALYGTLLAAWTAVVLMATPTGWGTLLRDLCLTPAAAAGPGGVLAMWLIMSSAMMLPTALPAFATYDDIAQAHGTGGGGHLIAGYAIVWAGFSALAMVAQLALGRLAILDEPLLAAALLILAGGYQFSPLKDACLSKCRMPLTFFMGHWNDGPFRMGLRLGATCLGCCWALMALGLIGGAMSLGFMALATGLMTLEKLSRGALVPRAIGLACLVGAGFLIGGPA</sequence>
<keyword evidence="1" id="KW-1133">Transmembrane helix</keyword>
<evidence type="ECO:0000313" key="3">
    <source>
        <dbReference type="Proteomes" id="UP000199110"/>
    </source>
</evidence>
<feature type="transmembrane region" description="Helical" evidence="1">
    <location>
        <begin position="209"/>
        <end position="227"/>
    </location>
</feature>
<dbReference type="EMBL" id="FORA01000001">
    <property type="protein sequence ID" value="SFI35330.1"/>
    <property type="molecule type" value="Genomic_DNA"/>
</dbReference>
<keyword evidence="1" id="KW-0812">Transmembrane</keyword>
<dbReference type="OrthoDB" id="164118at2"/>
<feature type="transmembrane region" description="Helical" evidence="1">
    <location>
        <begin position="166"/>
        <end position="197"/>
    </location>
</feature>
<feature type="transmembrane region" description="Helical" evidence="1">
    <location>
        <begin position="88"/>
        <end position="105"/>
    </location>
</feature>
<dbReference type="AlphaFoldDB" id="A0A1I3HIJ7"/>
<feature type="transmembrane region" description="Helical" evidence="1">
    <location>
        <begin position="36"/>
        <end position="56"/>
    </location>
</feature>
<reference evidence="2 3" key="1">
    <citation type="submission" date="2016-10" db="EMBL/GenBank/DDBJ databases">
        <authorList>
            <person name="de Groot N.N."/>
        </authorList>
    </citation>
    <scope>NUCLEOTIDE SEQUENCE [LARGE SCALE GENOMIC DNA]</scope>
    <source>
        <strain evidence="2 3">DSM 19073</strain>
    </source>
</reference>
<dbReference type="Proteomes" id="UP000199110">
    <property type="component" value="Unassembled WGS sequence"/>
</dbReference>
<name>A0A1I3HIJ7_9RHOB</name>
<feature type="transmembrane region" description="Helical" evidence="1">
    <location>
        <begin position="112"/>
        <end position="133"/>
    </location>
</feature>
<keyword evidence="3" id="KW-1185">Reference proteome</keyword>
<evidence type="ECO:0000313" key="2">
    <source>
        <dbReference type="EMBL" id="SFI35330.1"/>
    </source>
</evidence>
<dbReference type="InterPro" id="IPR018688">
    <property type="entry name" value="PpoB2-like"/>
</dbReference>
<accession>A0A1I3HIJ7</accession>
<dbReference type="Pfam" id="PF09948">
    <property type="entry name" value="PpoB2"/>
    <property type="match status" value="1"/>
</dbReference>
<organism evidence="2 3">
    <name type="scientific">Jannaschia pohangensis</name>
    <dbReference type="NCBI Taxonomy" id="390807"/>
    <lineage>
        <taxon>Bacteria</taxon>
        <taxon>Pseudomonadati</taxon>
        <taxon>Pseudomonadota</taxon>
        <taxon>Alphaproteobacteria</taxon>
        <taxon>Rhodobacterales</taxon>
        <taxon>Roseobacteraceae</taxon>
        <taxon>Jannaschia</taxon>
    </lineage>
</organism>
<feature type="transmembrane region" description="Helical" evidence="1">
    <location>
        <begin position="6"/>
        <end position="24"/>
    </location>
</feature>
<protein>
    <submittedName>
        <fullName evidence="2">Predicted metal-binding membrane protein</fullName>
    </submittedName>
</protein>
<keyword evidence="1" id="KW-0472">Membrane</keyword>